<accession>A0A0B5BC95</accession>
<organism evidence="1 2">
    <name type="scientific">Geobacter pickeringii</name>
    <dbReference type="NCBI Taxonomy" id="345632"/>
    <lineage>
        <taxon>Bacteria</taxon>
        <taxon>Pseudomonadati</taxon>
        <taxon>Thermodesulfobacteriota</taxon>
        <taxon>Desulfuromonadia</taxon>
        <taxon>Geobacterales</taxon>
        <taxon>Geobacteraceae</taxon>
        <taxon>Geobacter</taxon>
    </lineage>
</organism>
<sequence>MYLLRDMPALFTEVESGAFLRDCSSSRARALKLKLFSCLAYFFSHLCVTRIGFEDIRNNLHPELVQEANAKEVQVIRQNAADFAAEVRSVIESMRAQGKSLGILLQNWNH</sequence>
<keyword evidence="2" id="KW-1185">Reference proteome</keyword>
<dbReference type="RefSeq" id="WP_039739818.1">
    <property type="nucleotide sequence ID" value="NZ_CP009788.1"/>
</dbReference>
<dbReference type="HOGENOM" id="CLU_2167344_0_0_7"/>
<dbReference type="AlphaFoldDB" id="A0A0B5BC95"/>
<protein>
    <submittedName>
        <fullName evidence="1">Uncharacterized protein</fullName>
    </submittedName>
</protein>
<dbReference type="KEGG" id="gpi:GPICK_01265"/>
<dbReference type="EMBL" id="CP009788">
    <property type="protein sequence ID" value="AJE02185.1"/>
    <property type="molecule type" value="Genomic_DNA"/>
</dbReference>
<proteinExistence type="predicted"/>
<evidence type="ECO:0000313" key="2">
    <source>
        <dbReference type="Proteomes" id="UP000057609"/>
    </source>
</evidence>
<evidence type="ECO:0000313" key="1">
    <source>
        <dbReference type="EMBL" id="AJE02185.1"/>
    </source>
</evidence>
<dbReference type="Proteomes" id="UP000057609">
    <property type="component" value="Chromosome"/>
</dbReference>
<reference evidence="1 2" key="1">
    <citation type="journal article" date="2015" name="Genome Announc.">
        <title>Complete Genome of Geobacter pickeringii G13T, a Metal-Reducing Isolate from Sedimentary Kaolin Deposits.</title>
        <authorList>
            <person name="Badalamenti J.P."/>
            <person name="Bond D.R."/>
        </authorList>
    </citation>
    <scope>NUCLEOTIDE SEQUENCE [LARGE SCALE GENOMIC DNA]</scope>
    <source>
        <strain evidence="1 2">G13</strain>
    </source>
</reference>
<gene>
    <name evidence="1" type="ORF">GPICK_01265</name>
</gene>
<name>A0A0B5BC95_9BACT</name>